<protein>
    <recommendedName>
        <fullName evidence="3">F-box domain-containing protein</fullName>
    </recommendedName>
</protein>
<sequence>MNILDEVHVRLDEYTLPRDLELDTSFSRYHSVNFNPGPQDIHFIDAIVSERNSQISGLSYQISRVESAMSKLAAICSKLEESRSRVRQSMLAHQALTSSARRIPPEVLGELFYHCLPKTPYITPRDVECPMALTLVCRHWRDVAMSTPRLWSSITIHLQKAVSSKCRPGYDAWLARAKSVPTAIRVLNDIDMSEVDAACLSSLVDWLRPLITRCRDFWWHGPSLPGLFATETNLALEQLRITSPRGSPSVCMPGPAKHLRSVYLQYLNHCLQSLDAVIFPWDQLTDLHMHFALFSSSVFLRLLQLGTSLRNIVVSCLCADEEQLRELPLRAPGSITNYSLRRIEVKVIRAGLDHLFDALVLPALEELEICFCYRERDPWPHTQFMSLLARSRCPLKKLTIRSNQNALPYFVEYKEVLPSLSIFTSAPPS</sequence>
<organism evidence="1 2">
    <name type="scientific">Paxillus rubicundulus Ve08.2h10</name>
    <dbReference type="NCBI Taxonomy" id="930991"/>
    <lineage>
        <taxon>Eukaryota</taxon>
        <taxon>Fungi</taxon>
        <taxon>Dikarya</taxon>
        <taxon>Basidiomycota</taxon>
        <taxon>Agaricomycotina</taxon>
        <taxon>Agaricomycetes</taxon>
        <taxon>Agaricomycetidae</taxon>
        <taxon>Boletales</taxon>
        <taxon>Paxilineae</taxon>
        <taxon>Paxillaceae</taxon>
        <taxon>Paxillus</taxon>
    </lineage>
</organism>
<dbReference type="Proteomes" id="UP000054538">
    <property type="component" value="Unassembled WGS sequence"/>
</dbReference>
<keyword evidence="2" id="KW-1185">Reference proteome</keyword>
<name>A0A0D0DVW1_9AGAM</name>
<accession>A0A0D0DVW1</accession>
<dbReference type="HOGENOM" id="CLU_018544_12_0_1"/>
<dbReference type="OrthoDB" id="3365698at2759"/>
<dbReference type="STRING" id="930991.A0A0D0DVW1"/>
<evidence type="ECO:0000313" key="1">
    <source>
        <dbReference type="EMBL" id="KIK99188.1"/>
    </source>
</evidence>
<dbReference type="InParanoid" id="A0A0D0DVW1"/>
<proteinExistence type="predicted"/>
<dbReference type="Gene3D" id="1.20.1280.50">
    <property type="match status" value="1"/>
</dbReference>
<reference evidence="2" key="2">
    <citation type="submission" date="2015-01" db="EMBL/GenBank/DDBJ databases">
        <title>Evolutionary Origins and Diversification of the Mycorrhizal Mutualists.</title>
        <authorList>
            <consortium name="DOE Joint Genome Institute"/>
            <consortium name="Mycorrhizal Genomics Consortium"/>
            <person name="Kohler A."/>
            <person name="Kuo A."/>
            <person name="Nagy L.G."/>
            <person name="Floudas D."/>
            <person name="Copeland A."/>
            <person name="Barry K.W."/>
            <person name="Cichocki N."/>
            <person name="Veneault-Fourrey C."/>
            <person name="LaButti K."/>
            <person name="Lindquist E.A."/>
            <person name="Lipzen A."/>
            <person name="Lundell T."/>
            <person name="Morin E."/>
            <person name="Murat C."/>
            <person name="Riley R."/>
            <person name="Ohm R."/>
            <person name="Sun H."/>
            <person name="Tunlid A."/>
            <person name="Henrissat B."/>
            <person name="Grigoriev I.V."/>
            <person name="Hibbett D.S."/>
            <person name="Martin F."/>
        </authorList>
    </citation>
    <scope>NUCLEOTIDE SEQUENCE [LARGE SCALE GENOMIC DNA]</scope>
    <source>
        <strain evidence="2">Ve08.2h10</strain>
    </source>
</reference>
<reference evidence="1 2" key="1">
    <citation type="submission" date="2014-04" db="EMBL/GenBank/DDBJ databases">
        <authorList>
            <consortium name="DOE Joint Genome Institute"/>
            <person name="Kuo A."/>
            <person name="Kohler A."/>
            <person name="Jargeat P."/>
            <person name="Nagy L.G."/>
            <person name="Floudas D."/>
            <person name="Copeland A."/>
            <person name="Barry K.W."/>
            <person name="Cichocki N."/>
            <person name="Veneault-Fourrey C."/>
            <person name="LaButti K."/>
            <person name="Lindquist E.A."/>
            <person name="Lipzen A."/>
            <person name="Lundell T."/>
            <person name="Morin E."/>
            <person name="Murat C."/>
            <person name="Sun H."/>
            <person name="Tunlid A."/>
            <person name="Henrissat B."/>
            <person name="Grigoriev I.V."/>
            <person name="Hibbett D.S."/>
            <person name="Martin F."/>
            <person name="Nordberg H.P."/>
            <person name="Cantor M.N."/>
            <person name="Hua S.X."/>
        </authorList>
    </citation>
    <scope>NUCLEOTIDE SEQUENCE [LARGE SCALE GENOMIC DNA]</scope>
    <source>
        <strain evidence="1 2">Ve08.2h10</strain>
    </source>
</reference>
<dbReference type="EMBL" id="KN824867">
    <property type="protein sequence ID" value="KIK99188.1"/>
    <property type="molecule type" value="Genomic_DNA"/>
</dbReference>
<evidence type="ECO:0008006" key="3">
    <source>
        <dbReference type="Google" id="ProtNLM"/>
    </source>
</evidence>
<gene>
    <name evidence="1" type="ORF">PAXRUDRAFT_30674</name>
</gene>
<evidence type="ECO:0000313" key="2">
    <source>
        <dbReference type="Proteomes" id="UP000054538"/>
    </source>
</evidence>
<dbReference type="AlphaFoldDB" id="A0A0D0DVW1"/>